<keyword evidence="2" id="KW-1185">Reference proteome</keyword>
<protein>
    <submittedName>
        <fullName evidence="1">Uncharacterized protein</fullName>
    </submittedName>
</protein>
<gene>
    <name evidence="1" type="ORF">BpHYR1_001353</name>
</gene>
<dbReference type="Proteomes" id="UP000276133">
    <property type="component" value="Unassembled WGS sequence"/>
</dbReference>
<organism evidence="1 2">
    <name type="scientific">Brachionus plicatilis</name>
    <name type="common">Marine rotifer</name>
    <name type="synonym">Brachionus muelleri</name>
    <dbReference type="NCBI Taxonomy" id="10195"/>
    <lineage>
        <taxon>Eukaryota</taxon>
        <taxon>Metazoa</taxon>
        <taxon>Spiralia</taxon>
        <taxon>Gnathifera</taxon>
        <taxon>Rotifera</taxon>
        <taxon>Eurotatoria</taxon>
        <taxon>Monogononta</taxon>
        <taxon>Pseudotrocha</taxon>
        <taxon>Ploima</taxon>
        <taxon>Brachionidae</taxon>
        <taxon>Brachionus</taxon>
    </lineage>
</organism>
<reference evidence="1 2" key="1">
    <citation type="journal article" date="2018" name="Sci. Rep.">
        <title>Genomic signatures of local adaptation to the degree of environmental predictability in rotifers.</title>
        <authorList>
            <person name="Franch-Gras L."/>
            <person name="Hahn C."/>
            <person name="Garcia-Roger E.M."/>
            <person name="Carmona M.J."/>
            <person name="Serra M."/>
            <person name="Gomez A."/>
        </authorList>
    </citation>
    <scope>NUCLEOTIDE SEQUENCE [LARGE SCALE GENOMIC DNA]</scope>
    <source>
        <strain evidence="1">HYR1</strain>
    </source>
</reference>
<name>A0A3M7PLD4_BRAPC</name>
<evidence type="ECO:0000313" key="2">
    <source>
        <dbReference type="Proteomes" id="UP000276133"/>
    </source>
</evidence>
<comment type="caution">
    <text evidence="1">The sequence shown here is derived from an EMBL/GenBank/DDBJ whole genome shotgun (WGS) entry which is preliminary data.</text>
</comment>
<dbReference type="EMBL" id="REGN01010186">
    <property type="protein sequence ID" value="RMZ99530.1"/>
    <property type="molecule type" value="Genomic_DNA"/>
</dbReference>
<dbReference type="AlphaFoldDB" id="A0A3M7PLD4"/>
<sequence>MIIVFNNNSVSILTRLTGKFDCTAFCDCLYFLIQAIIIKRTGLPSPHKQITVTNKSKTFPHKENIFST</sequence>
<proteinExistence type="predicted"/>
<evidence type="ECO:0000313" key="1">
    <source>
        <dbReference type="EMBL" id="RMZ99530.1"/>
    </source>
</evidence>
<accession>A0A3M7PLD4</accession>